<dbReference type="EMBL" id="CAEZVK010000004">
    <property type="protein sequence ID" value="CAB4621771.1"/>
    <property type="molecule type" value="Genomic_DNA"/>
</dbReference>
<sequence>MRPVPEISRRRALGLGAGLLGALVLAPSSLASATVSGSTQACDGGFTGYWHGPSNPYNEDNLGGPNVGGSTNLVTNGSFEDGAPGTTAPGWTFTLPPV</sequence>
<name>A0A6J6I5Q0_9ZZZZ</name>
<dbReference type="PROSITE" id="PS51318">
    <property type="entry name" value="TAT"/>
    <property type="match status" value="1"/>
</dbReference>
<organism evidence="2">
    <name type="scientific">freshwater metagenome</name>
    <dbReference type="NCBI Taxonomy" id="449393"/>
    <lineage>
        <taxon>unclassified sequences</taxon>
        <taxon>metagenomes</taxon>
        <taxon>ecological metagenomes</taxon>
    </lineage>
</organism>
<proteinExistence type="predicted"/>
<protein>
    <submittedName>
        <fullName evidence="2">Unannotated protein</fullName>
    </submittedName>
</protein>
<evidence type="ECO:0000313" key="1">
    <source>
        <dbReference type="EMBL" id="CAB4607049.1"/>
    </source>
</evidence>
<dbReference type="InterPro" id="IPR006311">
    <property type="entry name" value="TAT_signal"/>
</dbReference>
<reference evidence="2" key="1">
    <citation type="submission" date="2020-05" db="EMBL/GenBank/DDBJ databases">
        <authorList>
            <person name="Chiriac C."/>
            <person name="Salcher M."/>
            <person name="Ghai R."/>
            <person name="Kavagutti S V."/>
        </authorList>
    </citation>
    <scope>NUCLEOTIDE SEQUENCE</scope>
</reference>
<evidence type="ECO:0000313" key="2">
    <source>
        <dbReference type="EMBL" id="CAB4621771.1"/>
    </source>
</evidence>
<dbReference type="EMBL" id="CAEZUO010000043">
    <property type="protein sequence ID" value="CAB4607049.1"/>
    <property type="molecule type" value="Genomic_DNA"/>
</dbReference>
<accession>A0A6J6I5Q0</accession>
<gene>
    <name evidence="1" type="ORF">UFOPK1827_01028</name>
    <name evidence="2" type="ORF">UFOPK2000_00086</name>
</gene>
<dbReference type="AlphaFoldDB" id="A0A6J6I5Q0"/>